<dbReference type="KEGG" id="dmi:Desmer_4482"/>
<dbReference type="InterPro" id="IPR036908">
    <property type="entry name" value="RlpA-like_sf"/>
</dbReference>
<evidence type="ECO:0000313" key="4">
    <source>
        <dbReference type="Proteomes" id="UP000005262"/>
    </source>
</evidence>
<dbReference type="HOGENOM" id="CLU_2179590_0_0_9"/>
<dbReference type="GO" id="GO:0009254">
    <property type="term" value="P:peptidoglycan turnover"/>
    <property type="evidence" value="ECO:0007669"/>
    <property type="project" value="InterPro"/>
</dbReference>
<keyword evidence="4" id="KW-1185">Reference proteome</keyword>
<evidence type="ECO:0000259" key="2">
    <source>
        <dbReference type="Pfam" id="PF06725"/>
    </source>
</evidence>
<sequence length="109" mass="12253">MVSVKPISRGTTTKHERRIMIVTAYTANDRGRDGKGITASGEPVKEGWTIAADPSLPFGTKIYIPKLEHTYTVTDRGGAIRGNRLDLYMEKRSDAIEFGIWELEVWIEN</sequence>
<dbReference type="AlphaFoldDB" id="J7J4W5"/>
<dbReference type="Proteomes" id="UP000005262">
    <property type="component" value="Chromosome"/>
</dbReference>
<gene>
    <name evidence="3" type="ordered locus">Desmer_4482</name>
</gene>
<dbReference type="eggNOG" id="COG3584">
    <property type="taxonomic scope" value="Bacteria"/>
</dbReference>
<dbReference type="EMBL" id="CP003629">
    <property type="protein sequence ID" value="AFQ46288.1"/>
    <property type="molecule type" value="Genomic_DNA"/>
</dbReference>
<feature type="domain" description="3D" evidence="2">
    <location>
        <begin position="49"/>
        <end position="105"/>
    </location>
</feature>
<dbReference type="GO" id="GO:0019867">
    <property type="term" value="C:outer membrane"/>
    <property type="evidence" value="ECO:0007669"/>
    <property type="project" value="InterPro"/>
</dbReference>
<protein>
    <recommendedName>
        <fullName evidence="2">3D domain-containing protein</fullName>
    </recommendedName>
</protein>
<dbReference type="Gene3D" id="2.40.40.10">
    <property type="entry name" value="RlpA-like domain"/>
    <property type="match status" value="1"/>
</dbReference>
<dbReference type="InterPro" id="IPR051933">
    <property type="entry name" value="Resuscitation_pf_RpfB"/>
</dbReference>
<accession>J7J4W5</accession>
<dbReference type="InterPro" id="IPR010611">
    <property type="entry name" value="3D_dom"/>
</dbReference>
<organism evidence="3 4">
    <name type="scientific">Desulfosporosinus meridiei (strain ATCC BAA-275 / DSM 13257 / KCTC 12902 / NCIMB 13706 / S10)</name>
    <dbReference type="NCBI Taxonomy" id="768704"/>
    <lineage>
        <taxon>Bacteria</taxon>
        <taxon>Bacillati</taxon>
        <taxon>Bacillota</taxon>
        <taxon>Clostridia</taxon>
        <taxon>Eubacteriales</taxon>
        <taxon>Desulfitobacteriaceae</taxon>
        <taxon>Desulfosporosinus</taxon>
    </lineage>
</organism>
<evidence type="ECO:0000256" key="1">
    <source>
        <dbReference type="ARBA" id="ARBA00022729"/>
    </source>
</evidence>
<dbReference type="Pfam" id="PF06725">
    <property type="entry name" value="3D"/>
    <property type="match status" value="1"/>
</dbReference>
<dbReference type="SUPFAM" id="SSF50685">
    <property type="entry name" value="Barwin-like endoglucanases"/>
    <property type="match status" value="1"/>
</dbReference>
<proteinExistence type="predicted"/>
<keyword evidence="1" id="KW-0732">Signal</keyword>
<dbReference type="PANTHER" id="PTHR39160">
    <property type="entry name" value="CELL WALL-BINDING PROTEIN YOCH"/>
    <property type="match status" value="1"/>
</dbReference>
<dbReference type="GO" id="GO:0004553">
    <property type="term" value="F:hydrolase activity, hydrolyzing O-glycosyl compounds"/>
    <property type="evidence" value="ECO:0007669"/>
    <property type="project" value="InterPro"/>
</dbReference>
<reference evidence="3 4" key="1">
    <citation type="journal article" date="2012" name="J. Bacteriol.">
        <title>Complete genome sequences of Desulfosporosinus orientis DSM765T, Desulfosporosinus youngiae DSM17734T, Desulfosporosinus meridiei DSM13257T, and Desulfosporosinus acidiphilus DSM22704T.</title>
        <authorList>
            <person name="Pester M."/>
            <person name="Brambilla E."/>
            <person name="Alazard D."/>
            <person name="Rattei T."/>
            <person name="Weinmaier T."/>
            <person name="Han J."/>
            <person name="Lucas S."/>
            <person name="Lapidus A."/>
            <person name="Cheng J.F."/>
            <person name="Goodwin L."/>
            <person name="Pitluck S."/>
            <person name="Peters L."/>
            <person name="Ovchinnikova G."/>
            <person name="Teshima H."/>
            <person name="Detter J.C."/>
            <person name="Han C.S."/>
            <person name="Tapia R."/>
            <person name="Land M.L."/>
            <person name="Hauser L."/>
            <person name="Kyrpides N.C."/>
            <person name="Ivanova N.N."/>
            <person name="Pagani I."/>
            <person name="Huntmann M."/>
            <person name="Wei C.L."/>
            <person name="Davenport K.W."/>
            <person name="Daligault H."/>
            <person name="Chain P.S."/>
            <person name="Chen A."/>
            <person name="Mavromatis K."/>
            <person name="Markowitz V."/>
            <person name="Szeto E."/>
            <person name="Mikhailova N."/>
            <person name="Pati A."/>
            <person name="Wagner M."/>
            <person name="Woyke T."/>
            <person name="Ollivier B."/>
            <person name="Klenk H.P."/>
            <person name="Spring S."/>
            <person name="Loy A."/>
        </authorList>
    </citation>
    <scope>NUCLEOTIDE SEQUENCE [LARGE SCALE GENOMIC DNA]</scope>
    <source>
        <strain evidence="4">ATCC BAA-275 / DSM 13257 / NCIMB 13706 / S10</strain>
    </source>
</reference>
<dbReference type="STRING" id="768704.Desmer_4482"/>
<reference evidence="4" key="2">
    <citation type="submission" date="2012-08" db="EMBL/GenBank/DDBJ databases">
        <title>Finished genome of Desulfosporosinus meridiei DSM 13257.</title>
        <authorList>
            <person name="Huntemann M."/>
            <person name="Wei C.-L."/>
            <person name="Han J."/>
            <person name="Detter J.C."/>
            <person name="Han C."/>
            <person name="Davenport K."/>
            <person name="Daligault H."/>
            <person name="Erkkila T."/>
            <person name="Gu W."/>
            <person name="Munk A.C.C."/>
            <person name="Teshima H."/>
            <person name="Xu Y."/>
            <person name="Chain P."/>
            <person name="Tapia R."/>
            <person name="Chen A."/>
            <person name="Krypides N."/>
            <person name="Mavromatis K."/>
            <person name="Markowitz V."/>
            <person name="Szeto E."/>
            <person name="Ivanova N."/>
            <person name="Mikhailova N."/>
            <person name="Ovchinnikova G."/>
            <person name="Pagani I."/>
            <person name="Pati A."/>
            <person name="Goodwin L."/>
            <person name="Peters L."/>
            <person name="Pitluck S."/>
            <person name="Woyke T."/>
            <person name="Pester M."/>
            <person name="Spring S."/>
            <person name="Ollivier B."/>
            <person name="Rattei T."/>
            <person name="Klenk H.-P."/>
            <person name="Wagner M."/>
            <person name="Loy A."/>
        </authorList>
    </citation>
    <scope>NUCLEOTIDE SEQUENCE [LARGE SCALE GENOMIC DNA]</scope>
    <source>
        <strain evidence="4">ATCC BAA-275 / DSM 13257 / NCIMB 13706 / S10</strain>
    </source>
</reference>
<evidence type="ECO:0000313" key="3">
    <source>
        <dbReference type="EMBL" id="AFQ46288.1"/>
    </source>
</evidence>
<name>J7J4W5_DESMD</name>
<dbReference type="InterPro" id="IPR059180">
    <property type="entry name" value="3D_YorM"/>
</dbReference>
<dbReference type="PANTHER" id="PTHR39160:SF4">
    <property type="entry name" value="RESUSCITATION-PROMOTING FACTOR RPFB"/>
    <property type="match status" value="1"/>
</dbReference>
<dbReference type="CDD" id="cd14667">
    <property type="entry name" value="3D_containing_proteins"/>
    <property type="match status" value="1"/>
</dbReference>